<dbReference type="Proteomes" id="UP000264492">
    <property type="component" value="Unassembled WGS sequence"/>
</dbReference>
<evidence type="ECO:0000313" key="2">
    <source>
        <dbReference type="Proteomes" id="UP000264492"/>
    </source>
</evidence>
<gene>
    <name evidence="1" type="ORF">DX914_13460</name>
</gene>
<organism evidence="1 2">
    <name type="scientific">Lysobacter silvisoli</name>
    <dbReference type="NCBI Taxonomy" id="2293254"/>
    <lineage>
        <taxon>Bacteria</taxon>
        <taxon>Pseudomonadati</taxon>
        <taxon>Pseudomonadota</taxon>
        <taxon>Gammaproteobacteria</taxon>
        <taxon>Lysobacterales</taxon>
        <taxon>Lysobacteraceae</taxon>
        <taxon>Lysobacter</taxon>
    </lineage>
</organism>
<protein>
    <submittedName>
        <fullName evidence="1">Uncharacterized protein</fullName>
    </submittedName>
</protein>
<sequence length="195" mass="20421">MAGDGLEWELAIAELDTESAACESTNEAVSLVADADADADAVAADQLYLATWSTSRYLPGNLNGSCSAVSPQARMAFRLTVKNARYGHLQITVDTWDALGNYPGTSTVVLASEVALQPGTAIVLTAPGSRAMARFRGARVSGGSGTMTVEVSAPWTARRDGRVCHSGTNSFNRTIALTRAALHALQEGEARFAAD</sequence>
<keyword evidence="2" id="KW-1185">Reference proteome</keyword>
<accession>A0A371K062</accession>
<proteinExistence type="predicted"/>
<dbReference type="EMBL" id="QTSU01000002">
    <property type="protein sequence ID" value="RDZ27250.1"/>
    <property type="molecule type" value="Genomic_DNA"/>
</dbReference>
<reference evidence="1 2" key="1">
    <citation type="submission" date="2018-08" db="EMBL/GenBank/DDBJ databases">
        <title>Lysobacter sp. zong2l5, whole genome shotgun sequence.</title>
        <authorList>
            <person name="Zhang X."/>
            <person name="Feng G."/>
            <person name="Zhu H."/>
        </authorList>
    </citation>
    <scope>NUCLEOTIDE SEQUENCE [LARGE SCALE GENOMIC DNA]</scope>
    <source>
        <strain evidence="2">zong2l5</strain>
    </source>
</reference>
<name>A0A371K062_9GAMM</name>
<dbReference type="AlphaFoldDB" id="A0A371K062"/>
<evidence type="ECO:0000313" key="1">
    <source>
        <dbReference type="EMBL" id="RDZ27250.1"/>
    </source>
</evidence>
<comment type="caution">
    <text evidence="1">The sequence shown here is derived from an EMBL/GenBank/DDBJ whole genome shotgun (WGS) entry which is preliminary data.</text>
</comment>